<evidence type="ECO:0000256" key="1">
    <source>
        <dbReference type="ARBA" id="ARBA00004651"/>
    </source>
</evidence>
<dbReference type="EMBL" id="PHGZ01000013">
    <property type="protein sequence ID" value="PJG82974.1"/>
    <property type="molecule type" value="Genomic_DNA"/>
</dbReference>
<feature type="transmembrane region" description="Helical" evidence="6">
    <location>
        <begin position="39"/>
        <end position="58"/>
    </location>
</feature>
<feature type="transmembrane region" description="Helical" evidence="6">
    <location>
        <begin position="210"/>
        <end position="234"/>
    </location>
</feature>
<feature type="transmembrane region" description="Helical" evidence="6">
    <location>
        <begin position="102"/>
        <end position="119"/>
    </location>
</feature>
<dbReference type="InterPro" id="IPR000620">
    <property type="entry name" value="EamA_dom"/>
</dbReference>
<evidence type="ECO:0000313" key="9">
    <source>
        <dbReference type="Proteomes" id="UP000230282"/>
    </source>
</evidence>
<evidence type="ECO:0000256" key="2">
    <source>
        <dbReference type="ARBA" id="ARBA00022475"/>
    </source>
</evidence>
<gene>
    <name evidence="8" type="ORF">CVP04_06320</name>
</gene>
<dbReference type="Proteomes" id="UP000230282">
    <property type="component" value="Unassembled WGS sequence"/>
</dbReference>
<feature type="transmembrane region" description="Helical" evidence="6">
    <location>
        <begin position="154"/>
        <end position="174"/>
    </location>
</feature>
<evidence type="ECO:0000256" key="5">
    <source>
        <dbReference type="ARBA" id="ARBA00023136"/>
    </source>
</evidence>
<evidence type="ECO:0000259" key="7">
    <source>
        <dbReference type="Pfam" id="PF00892"/>
    </source>
</evidence>
<feature type="transmembrane region" description="Helical" evidence="6">
    <location>
        <begin position="186"/>
        <end position="204"/>
    </location>
</feature>
<protein>
    <submittedName>
        <fullName evidence="8">EamA family transporter</fullName>
    </submittedName>
</protein>
<proteinExistence type="predicted"/>
<comment type="caution">
    <text evidence="8">The sequence shown here is derived from an EMBL/GenBank/DDBJ whole genome shotgun (WGS) entry which is preliminary data.</text>
</comment>
<dbReference type="OrthoDB" id="8479066at2"/>
<keyword evidence="2" id="KW-1003">Cell membrane</keyword>
<sequence length="310" mass="34168">MKQKPMLGFSLALLASAMWGALPIAVKQVLVAMDAQTLVWFRFMIAGLVLFIVLRLSGKLPKLTALSRRLKMFCVLGAIGLAVNFFLFSYALHYISPTTNQVLWQLAPFTMILCGVVIFREKFAIHQKIGFALLIIGLVAFFNDHFDEILQLGAYAYGIVIGAMAAVIWVLYGISQKMLSETFSSQQILCIIYLGCALLLTPFAQPTQFYALNGFALGCFIFCCLNTLIGYGAYGEALKHWEASKVSVVTILLPIFTMIFSIIGHNLYPNLFAAPDMNLLSYIGALIVVAGTILSAIGHKLIKNNNEETK</sequence>
<evidence type="ECO:0000256" key="3">
    <source>
        <dbReference type="ARBA" id="ARBA00022692"/>
    </source>
</evidence>
<organism evidence="8 9">
    <name type="scientific">Caviibacterium pharyngocola</name>
    <dbReference type="NCBI Taxonomy" id="28159"/>
    <lineage>
        <taxon>Bacteria</taxon>
        <taxon>Pseudomonadati</taxon>
        <taxon>Pseudomonadota</taxon>
        <taxon>Gammaproteobacteria</taxon>
        <taxon>Pasteurellales</taxon>
        <taxon>Pasteurellaceae</taxon>
        <taxon>Caviibacterium</taxon>
    </lineage>
</organism>
<keyword evidence="9" id="KW-1185">Reference proteome</keyword>
<reference evidence="8 9" key="1">
    <citation type="submission" date="2017-11" db="EMBL/GenBank/DDBJ databases">
        <title>Reclassification of Bisgaard taxon 5 as Caviibacterium pharyngocola gen. nov., sp. nov.</title>
        <authorList>
            <person name="Christensen H."/>
        </authorList>
    </citation>
    <scope>NUCLEOTIDE SEQUENCE [LARGE SCALE GENOMIC DNA]</scope>
    <source>
        <strain evidence="8 9">7_3</strain>
    </source>
</reference>
<keyword evidence="4 6" id="KW-1133">Transmembrane helix</keyword>
<evidence type="ECO:0000256" key="6">
    <source>
        <dbReference type="SAM" id="Phobius"/>
    </source>
</evidence>
<dbReference type="PANTHER" id="PTHR32322">
    <property type="entry name" value="INNER MEMBRANE TRANSPORTER"/>
    <property type="match status" value="1"/>
</dbReference>
<keyword evidence="3 6" id="KW-0812">Transmembrane</keyword>
<dbReference type="GO" id="GO:0005886">
    <property type="term" value="C:plasma membrane"/>
    <property type="evidence" value="ECO:0007669"/>
    <property type="project" value="UniProtKB-SubCell"/>
</dbReference>
<dbReference type="SUPFAM" id="SSF103481">
    <property type="entry name" value="Multidrug resistance efflux transporter EmrE"/>
    <property type="match status" value="2"/>
</dbReference>
<accession>A0A2M8RVR3</accession>
<dbReference type="AlphaFoldDB" id="A0A2M8RVR3"/>
<evidence type="ECO:0000313" key="8">
    <source>
        <dbReference type="EMBL" id="PJG82974.1"/>
    </source>
</evidence>
<dbReference type="PANTHER" id="PTHR32322:SF18">
    <property type="entry name" value="S-ADENOSYLMETHIONINE_S-ADENOSYLHOMOCYSTEINE TRANSPORTER"/>
    <property type="match status" value="1"/>
</dbReference>
<dbReference type="InterPro" id="IPR037185">
    <property type="entry name" value="EmrE-like"/>
</dbReference>
<dbReference type="Gene3D" id="1.10.3730.20">
    <property type="match status" value="1"/>
</dbReference>
<feature type="transmembrane region" description="Helical" evidence="6">
    <location>
        <begin position="246"/>
        <end position="268"/>
    </location>
</feature>
<evidence type="ECO:0000256" key="4">
    <source>
        <dbReference type="ARBA" id="ARBA00022989"/>
    </source>
</evidence>
<dbReference type="Pfam" id="PF00892">
    <property type="entry name" value="EamA"/>
    <property type="match status" value="2"/>
</dbReference>
<comment type="subcellular location">
    <subcellularLocation>
        <location evidence="1">Cell membrane</location>
        <topology evidence="1">Multi-pass membrane protein</topology>
    </subcellularLocation>
</comment>
<feature type="transmembrane region" description="Helical" evidence="6">
    <location>
        <begin position="126"/>
        <end position="142"/>
    </location>
</feature>
<keyword evidence="5 6" id="KW-0472">Membrane</keyword>
<dbReference type="RefSeq" id="WP_100296664.1">
    <property type="nucleotide sequence ID" value="NZ_PHGZ01000013.1"/>
</dbReference>
<feature type="transmembrane region" description="Helical" evidence="6">
    <location>
        <begin position="70"/>
        <end position="90"/>
    </location>
</feature>
<feature type="domain" description="EamA" evidence="7">
    <location>
        <begin position="7"/>
        <end position="140"/>
    </location>
</feature>
<dbReference type="InterPro" id="IPR050638">
    <property type="entry name" value="AA-Vitamin_Transporters"/>
</dbReference>
<feature type="transmembrane region" description="Helical" evidence="6">
    <location>
        <begin position="280"/>
        <end position="302"/>
    </location>
</feature>
<feature type="domain" description="EamA" evidence="7">
    <location>
        <begin position="157"/>
        <end position="295"/>
    </location>
</feature>
<name>A0A2M8RVR3_9PAST</name>